<protein>
    <recommendedName>
        <fullName evidence="4">Transposase</fullName>
    </recommendedName>
</protein>
<accession>A0ABM8G4J5</accession>
<proteinExistence type="predicted"/>
<feature type="region of interest" description="Disordered" evidence="1">
    <location>
        <begin position="41"/>
        <end position="78"/>
    </location>
</feature>
<dbReference type="Proteomes" id="UP001321475">
    <property type="component" value="Chromosome"/>
</dbReference>
<evidence type="ECO:0000313" key="2">
    <source>
        <dbReference type="EMBL" id="BDZ43102.1"/>
    </source>
</evidence>
<name>A0ABM8G4J5_9CELL</name>
<keyword evidence="3" id="KW-1185">Reference proteome</keyword>
<dbReference type="RefSeq" id="WP_286217425.1">
    <property type="nucleotide sequence ID" value="NZ_AP027729.1"/>
</dbReference>
<reference evidence="3" key="1">
    <citation type="journal article" date="2019" name="Int. J. Syst. Evol. Microbiol.">
        <title>The Global Catalogue of Microorganisms (GCM) 10K type strain sequencing project: providing services to taxonomists for standard genome sequencing and annotation.</title>
        <authorList>
            <consortium name="The Broad Institute Genomics Platform"/>
            <consortium name="The Broad Institute Genome Sequencing Center for Infectious Disease"/>
            <person name="Wu L."/>
            <person name="Ma J."/>
        </authorList>
    </citation>
    <scope>NUCLEOTIDE SEQUENCE [LARGE SCALE GENOMIC DNA]</scope>
    <source>
        <strain evidence="3">NBRC 108565</strain>
    </source>
</reference>
<sequence>MTVLGAGDLHTISALAALQTVGPGEDPRDAMVDAVRSVRVVRDAGPAPSGDRTPRGASSVDGPPGQRPGSVPGRGPHATILRAVDGSAQIVTLLHGRDVSADVVAGLIDAIRDHAPSAEVLAVDSGRHDESVEVGVE</sequence>
<evidence type="ECO:0008006" key="4">
    <source>
        <dbReference type="Google" id="ProtNLM"/>
    </source>
</evidence>
<dbReference type="EMBL" id="AP027729">
    <property type="protein sequence ID" value="BDZ43102.1"/>
    <property type="molecule type" value="Genomic_DNA"/>
</dbReference>
<organism evidence="2 3">
    <name type="scientific">Paraoerskovia sediminicola</name>
    <dbReference type="NCBI Taxonomy" id="1138587"/>
    <lineage>
        <taxon>Bacteria</taxon>
        <taxon>Bacillati</taxon>
        <taxon>Actinomycetota</taxon>
        <taxon>Actinomycetes</taxon>
        <taxon>Micrococcales</taxon>
        <taxon>Cellulomonadaceae</taxon>
        <taxon>Paraoerskovia</taxon>
    </lineage>
</organism>
<evidence type="ECO:0000313" key="3">
    <source>
        <dbReference type="Proteomes" id="UP001321475"/>
    </source>
</evidence>
<gene>
    <name evidence="2" type="ORF">GCM10025865_24010</name>
</gene>
<evidence type="ECO:0000256" key="1">
    <source>
        <dbReference type="SAM" id="MobiDB-lite"/>
    </source>
</evidence>